<feature type="repeat" description="PPR" evidence="2">
    <location>
        <begin position="384"/>
        <end position="414"/>
    </location>
</feature>
<keyword evidence="4" id="KW-1185">Reference proteome</keyword>
<dbReference type="PROSITE" id="PS51375">
    <property type="entry name" value="PPR"/>
    <property type="match status" value="2"/>
</dbReference>
<dbReference type="NCBIfam" id="TIGR00756">
    <property type="entry name" value="PPR"/>
    <property type="match status" value="1"/>
</dbReference>
<dbReference type="RefSeq" id="XP_002182264.1">
    <property type="nucleotide sequence ID" value="XM_002182228.1"/>
</dbReference>
<evidence type="ECO:0008006" key="5">
    <source>
        <dbReference type="Google" id="ProtNLM"/>
    </source>
</evidence>
<dbReference type="Pfam" id="PF01535">
    <property type="entry name" value="PPR"/>
    <property type="match status" value="1"/>
</dbReference>
<dbReference type="InterPro" id="IPR002885">
    <property type="entry name" value="PPR_rpt"/>
</dbReference>
<dbReference type="eggNOG" id="KOG4197">
    <property type="taxonomic scope" value="Eukaryota"/>
</dbReference>
<reference evidence="3 4" key="1">
    <citation type="journal article" date="2008" name="Nature">
        <title>The Phaeodactylum genome reveals the evolutionary history of diatom genomes.</title>
        <authorList>
            <person name="Bowler C."/>
            <person name="Allen A.E."/>
            <person name="Badger J.H."/>
            <person name="Grimwood J."/>
            <person name="Jabbari K."/>
            <person name="Kuo A."/>
            <person name="Maheswari U."/>
            <person name="Martens C."/>
            <person name="Maumus F."/>
            <person name="Otillar R.P."/>
            <person name="Rayko E."/>
            <person name="Salamov A."/>
            <person name="Vandepoele K."/>
            <person name="Beszteri B."/>
            <person name="Gruber A."/>
            <person name="Heijde M."/>
            <person name="Katinka M."/>
            <person name="Mock T."/>
            <person name="Valentin K."/>
            <person name="Verret F."/>
            <person name="Berges J.A."/>
            <person name="Brownlee C."/>
            <person name="Cadoret J.P."/>
            <person name="Chiovitti A."/>
            <person name="Choi C.J."/>
            <person name="Coesel S."/>
            <person name="De Martino A."/>
            <person name="Detter J.C."/>
            <person name="Durkin C."/>
            <person name="Falciatore A."/>
            <person name="Fournet J."/>
            <person name="Haruta M."/>
            <person name="Huysman M.J."/>
            <person name="Jenkins B.D."/>
            <person name="Jiroutova K."/>
            <person name="Jorgensen R.E."/>
            <person name="Joubert Y."/>
            <person name="Kaplan A."/>
            <person name="Kroger N."/>
            <person name="Kroth P.G."/>
            <person name="La Roche J."/>
            <person name="Lindquist E."/>
            <person name="Lommer M."/>
            <person name="Martin-Jezequel V."/>
            <person name="Lopez P.J."/>
            <person name="Lucas S."/>
            <person name="Mangogna M."/>
            <person name="McGinnis K."/>
            <person name="Medlin L.K."/>
            <person name="Montsant A."/>
            <person name="Oudot-Le Secq M.P."/>
            <person name="Napoli C."/>
            <person name="Obornik M."/>
            <person name="Parker M.S."/>
            <person name="Petit J.L."/>
            <person name="Porcel B.M."/>
            <person name="Poulsen N."/>
            <person name="Robison M."/>
            <person name="Rychlewski L."/>
            <person name="Rynearson T.A."/>
            <person name="Schmutz J."/>
            <person name="Shapiro H."/>
            <person name="Siaut M."/>
            <person name="Stanley M."/>
            <person name="Sussman M.R."/>
            <person name="Taylor A.R."/>
            <person name="Vardi A."/>
            <person name="von Dassow P."/>
            <person name="Vyverman W."/>
            <person name="Willis A."/>
            <person name="Wyrwicz L.S."/>
            <person name="Rokhsar D.S."/>
            <person name="Weissenbach J."/>
            <person name="Armbrust E.V."/>
            <person name="Green B.R."/>
            <person name="Van de Peer Y."/>
            <person name="Grigoriev I.V."/>
        </authorList>
    </citation>
    <scope>NUCLEOTIDE SEQUENCE [LARGE SCALE GENOMIC DNA]</scope>
    <source>
        <strain evidence="3 4">CCAP 1055/1</strain>
    </source>
</reference>
<dbReference type="EMBL" id="CM000617">
    <property type="protein sequence ID" value="EEC46165.1"/>
    <property type="molecule type" value="Genomic_DNA"/>
</dbReference>
<dbReference type="Proteomes" id="UP000000759">
    <property type="component" value="Chromosome 15"/>
</dbReference>
<dbReference type="KEGG" id="pti:PHATRDRAFT_47986"/>
<dbReference type="GeneID" id="7203230"/>
<evidence type="ECO:0000256" key="2">
    <source>
        <dbReference type="PROSITE-ProRule" id="PRU00708"/>
    </source>
</evidence>
<dbReference type="AlphaFoldDB" id="B7G5L0"/>
<dbReference type="InParanoid" id="B7G5L0"/>
<dbReference type="InterPro" id="IPR011990">
    <property type="entry name" value="TPR-like_helical_dom_sf"/>
</dbReference>
<accession>B7G5L0</accession>
<organism evidence="3 4">
    <name type="scientific">Phaeodactylum tricornutum (strain CCAP 1055/1)</name>
    <dbReference type="NCBI Taxonomy" id="556484"/>
    <lineage>
        <taxon>Eukaryota</taxon>
        <taxon>Sar</taxon>
        <taxon>Stramenopiles</taxon>
        <taxon>Ochrophyta</taxon>
        <taxon>Bacillariophyta</taxon>
        <taxon>Bacillariophyceae</taxon>
        <taxon>Bacillariophycidae</taxon>
        <taxon>Naviculales</taxon>
        <taxon>Phaeodactylaceae</taxon>
        <taxon>Phaeodactylum</taxon>
    </lineage>
</organism>
<dbReference type="HOGENOM" id="CLU_357714_0_0_1"/>
<gene>
    <name evidence="3" type="ORF">PHATRDRAFT_47986</name>
</gene>
<dbReference type="PaxDb" id="2850-Phatr47986"/>
<evidence type="ECO:0000313" key="3">
    <source>
        <dbReference type="EMBL" id="EEC46165.1"/>
    </source>
</evidence>
<dbReference type="Pfam" id="PF13812">
    <property type="entry name" value="PPR_3"/>
    <property type="match status" value="2"/>
</dbReference>
<dbReference type="OrthoDB" id="47432at2759"/>
<proteinExistence type="predicted"/>
<reference evidence="4" key="2">
    <citation type="submission" date="2008-08" db="EMBL/GenBank/DDBJ databases">
        <authorList>
            <consortium name="Diatom Consortium"/>
            <person name="Grigoriev I."/>
            <person name="Grimwood J."/>
            <person name="Kuo A."/>
            <person name="Otillar R.P."/>
            <person name="Salamov A."/>
            <person name="Detter J.C."/>
            <person name="Lindquist E."/>
            <person name="Shapiro H."/>
            <person name="Lucas S."/>
            <person name="Glavina del Rio T."/>
            <person name="Pitluck S."/>
            <person name="Rokhsar D."/>
            <person name="Bowler C."/>
        </authorList>
    </citation>
    <scope>GENOME REANNOTATION</scope>
    <source>
        <strain evidence="4">CCAP 1055/1</strain>
    </source>
</reference>
<name>B7G5L0_PHATC</name>
<evidence type="ECO:0000313" key="4">
    <source>
        <dbReference type="Proteomes" id="UP000000759"/>
    </source>
</evidence>
<keyword evidence="1" id="KW-0677">Repeat</keyword>
<dbReference type="Gene3D" id="1.25.40.10">
    <property type="entry name" value="Tetratricopeptide repeat domain"/>
    <property type="match status" value="4"/>
</dbReference>
<dbReference type="STRING" id="556484.B7G5L0"/>
<feature type="repeat" description="PPR" evidence="2">
    <location>
        <begin position="308"/>
        <end position="345"/>
    </location>
</feature>
<dbReference type="PANTHER" id="PTHR47941">
    <property type="entry name" value="PENTATRICOPEPTIDE REPEAT-CONTAINING PROTEIN 3, MITOCHONDRIAL"/>
    <property type="match status" value="1"/>
</dbReference>
<evidence type="ECO:0000256" key="1">
    <source>
        <dbReference type="ARBA" id="ARBA00022737"/>
    </source>
</evidence>
<sequence length="712" mass="80418">MKPVAIMQSTAVPYRRVIAKLLTQAARRQQHLATAFSVSNFSNSKSESFRKFSSAKADVPPRASNRFPQKFSSREKYQRLLEAPLGSFTKEMWTDARRLIYDTSPPSKYSTAATPVTDTRRSILLLERALKENAVDSQPWLSDGKAFNKIIKQWRIYANERRYVLSPAEMARLLEEVTRRTPSFHYTQSTLSMILDVAARQENPVKAPAVAESILQLMIDESASKSHSMRPNRVIWNQVLGAWSSCGLPEAPERMEDLLGRMKGYGIEPDVVSYTLLIKYWSRSLSTEAPSEIEKVMKRMETLGLAPNLVTWNNLLRYWSHNGQKYAPLEANAVLERMEKQGIQPSGISWNHLLEGWASSDLPEAPEQIKKILLRMTKEGYPPTTLSYNVLIKAYANAGELSKAEALFEQMMRGYENGNTSIQPNDATCFLLLSAYSKSNMASAVTRAERFLDVLLKGSIPNIKVAVKHFNSAIMACLKQGETSRADRLLHRMADYGIPLNKSTFTVILMAWSRVKSPEAPRKAENIVTFMREQAKNGNRAVQPDSRAVNYVLHAWASSGVPEARTEMLRVFDQLESGEMGISPDWSSYATIVQCLLTFNTEEALERAETILLNVPSSVHIEGEGLYKLYVMVIESCLQRAECLRAENLFQRMTKAHETSTSRLNTKWYFYVIRALVKAGEPERASSAYERLQDLERMGLLEVGKLPLTPIG</sequence>
<protein>
    <recommendedName>
        <fullName evidence="5">Pentatricopeptide repeat-containing protein</fullName>
    </recommendedName>
</protein>